<sequence length="107" mass="11632">MLLSLLLTVVPVTTTGAYDEVRQANDGRTLVLRTIDWETEDGQRTRVTVHWQLLDDGSMLYEYSRQPPATQAVHRRACALQGGEPSSGASFLAGSGTTHGFGCSRPP</sequence>
<name>A0ABQ6SZ34_9GAMM</name>
<evidence type="ECO:0000256" key="1">
    <source>
        <dbReference type="SAM" id="MobiDB-lite"/>
    </source>
</evidence>
<protein>
    <submittedName>
        <fullName evidence="2">Uncharacterized protein</fullName>
    </submittedName>
</protein>
<reference evidence="2 3" key="1">
    <citation type="journal article" date="2020" name="Antonie Van Leeuwenhoek">
        <title>Stenotrophomonas cyclobalanopsidis sp. nov., isolated from the leaf spot disease of Cyclobalanopsis patelliformis.</title>
        <authorList>
            <person name="Bian D.R."/>
            <person name="Xue H."/>
            <person name="Piao C.G."/>
            <person name="Li Y."/>
        </authorList>
    </citation>
    <scope>NUCLEOTIDE SEQUENCE [LARGE SCALE GENOMIC DNA]</scope>
    <source>
        <strain evidence="2 3">TPQG1-4</strain>
    </source>
</reference>
<dbReference type="EMBL" id="VYKI01000016">
    <property type="protein sequence ID" value="KAA8996533.1"/>
    <property type="molecule type" value="Genomic_DNA"/>
</dbReference>
<keyword evidence="3" id="KW-1185">Reference proteome</keyword>
<accession>A0ABQ6SZ34</accession>
<dbReference type="Proteomes" id="UP000326367">
    <property type="component" value="Unassembled WGS sequence"/>
</dbReference>
<evidence type="ECO:0000313" key="3">
    <source>
        <dbReference type="Proteomes" id="UP000326367"/>
    </source>
</evidence>
<gene>
    <name evidence="2" type="ORF">FJU31_12975</name>
</gene>
<dbReference type="RefSeq" id="WP_150455119.1">
    <property type="nucleotide sequence ID" value="NZ_VYKI01000016.1"/>
</dbReference>
<evidence type="ECO:0000313" key="2">
    <source>
        <dbReference type="EMBL" id="KAA8996533.1"/>
    </source>
</evidence>
<feature type="region of interest" description="Disordered" evidence="1">
    <location>
        <begin position="83"/>
        <end position="107"/>
    </location>
</feature>
<organism evidence="2 3">
    <name type="scientific">Stenotrophomonas cyclobalanopsidis</name>
    <dbReference type="NCBI Taxonomy" id="2771362"/>
    <lineage>
        <taxon>Bacteria</taxon>
        <taxon>Pseudomonadati</taxon>
        <taxon>Pseudomonadota</taxon>
        <taxon>Gammaproteobacteria</taxon>
        <taxon>Lysobacterales</taxon>
        <taxon>Lysobacteraceae</taxon>
        <taxon>Stenotrophomonas</taxon>
    </lineage>
</organism>
<comment type="caution">
    <text evidence="2">The sequence shown here is derived from an EMBL/GenBank/DDBJ whole genome shotgun (WGS) entry which is preliminary data.</text>
</comment>
<proteinExistence type="predicted"/>